<evidence type="ECO:0000313" key="1">
    <source>
        <dbReference type="EMBL" id="BBK66389.1"/>
    </source>
</evidence>
<name>A0A5S9C347_STAAU</name>
<gene>
    <name evidence="1" type="ORF">TMSFP482_02450</name>
</gene>
<accession>A0A5S9C347</accession>
<evidence type="ECO:0008006" key="2">
    <source>
        <dbReference type="Google" id="ProtNLM"/>
    </source>
</evidence>
<sequence>MRVKYMDKNGYSYIMMKNVAYKTYFDVTMDDYEDILKDFTNLAISKGKTITGPLTFAVTQIDLQKRMNIDLFISVEKCFKSNEELSYRTYFCLDNMLHGRITSNNFITDEIALLEDMNEFASDNNLTFTSPYYHTMRKSFSGEQGWIDVKAKVYEND</sequence>
<dbReference type="EMBL" id="AP019713">
    <property type="protein sequence ID" value="BBK66389.1"/>
    <property type="molecule type" value="Genomic_DNA"/>
</dbReference>
<dbReference type="AlphaFoldDB" id="A0A5S9C347"/>
<organism evidence="1">
    <name type="scientific">Staphylococcus aureus</name>
    <dbReference type="NCBI Taxonomy" id="1280"/>
    <lineage>
        <taxon>Bacteria</taxon>
        <taxon>Bacillati</taxon>
        <taxon>Bacillota</taxon>
        <taxon>Bacilli</taxon>
        <taxon>Bacillales</taxon>
        <taxon>Staphylococcaceae</taxon>
        <taxon>Staphylococcus</taxon>
    </lineage>
</organism>
<protein>
    <recommendedName>
        <fullName evidence="2">DUF5085 family protein</fullName>
    </recommendedName>
</protein>
<dbReference type="InterPro" id="IPR031664">
    <property type="entry name" value="DUF5085"/>
</dbReference>
<dbReference type="Pfam" id="PF16895">
    <property type="entry name" value="DUF5085"/>
    <property type="match status" value="1"/>
</dbReference>
<proteinExistence type="predicted"/>
<reference evidence="1" key="1">
    <citation type="submission" date="2019-06" db="EMBL/GenBank/DDBJ databases">
        <title>A novel staphylococcal enterotoxin, SE02, involved in a staphylococcal food poisoning outbreak that occurred in Tokyo in 2004.</title>
        <authorList>
            <person name="Suzuki Y."/>
            <person name="Kubota H."/>
            <person name="Kato R."/>
            <person name="Sadamasu K."/>
        </authorList>
    </citation>
    <scope>NUCLEOTIDE SEQUENCE</scope>
    <source>
        <strain evidence="1">Tokyo12482</strain>
    </source>
</reference>